<dbReference type="Proteomes" id="UP000813444">
    <property type="component" value="Unassembled WGS sequence"/>
</dbReference>
<accession>A0A8K0WW52</accession>
<sequence length="158" mass="17435">MSVPASHRAWSWAFRSLQLISAIVVVIINSVNLLEGGIDGNGRDLLFTIECVSSVSIFAAFIWLFFPLYFILWPIDIIFSLVWWGIFASLIFGVGTDCSSLYKSTGSCHDTEAAVVFIILSATGWLLSATLGFLGQMRLEQQESQPSQPSQPEKLTIV</sequence>
<name>A0A8K0WW52_9HYPO</name>
<feature type="transmembrane region" description="Helical" evidence="1">
    <location>
        <begin position="12"/>
        <end position="33"/>
    </location>
</feature>
<keyword evidence="1" id="KW-0472">Membrane</keyword>
<organism evidence="2 3">
    <name type="scientific">Stachybotrys elegans</name>
    <dbReference type="NCBI Taxonomy" id="80388"/>
    <lineage>
        <taxon>Eukaryota</taxon>
        <taxon>Fungi</taxon>
        <taxon>Dikarya</taxon>
        <taxon>Ascomycota</taxon>
        <taxon>Pezizomycotina</taxon>
        <taxon>Sordariomycetes</taxon>
        <taxon>Hypocreomycetidae</taxon>
        <taxon>Hypocreales</taxon>
        <taxon>Stachybotryaceae</taxon>
        <taxon>Stachybotrys</taxon>
    </lineage>
</organism>
<feature type="transmembrane region" description="Helical" evidence="1">
    <location>
        <begin position="73"/>
        <end position="94"/>
    </location>
</feature>
<dbReference type="PANTHER" id="PTHR39608:SF2">
    <property type="entry name" value="MARVEL DOMAIN-CONTAINING PROTEIN"/>
    <property type="match status" value="1"/>
</dbReference>
<keyword evidence="3" id="KW-1185">Reference proteome</keyword>
<protein>
    <recommendedName>
        <fullName evidence="4">MARVEL domain-containing protein</fullName>
    </recommendedName>
</protein>
<evidence type="ECO:0000313" key="3">
    <source>
        <dbReference type="Proteomes" id="UP000813444"/>
    </source>
</evidence>
<feature type="transmembrane region" description="Helical" evidence="1">
    <location>
        <begin position="114"/>
        <end position="134"/>
    </location>
</feature>
<evidence type="ECO:0000256" key="1">
    <source>
        <dbReference type="SAM" id="Phobius"/>
    </source>
</evidence>
<keyword evidence="1" id="KW-1133">Transmembrane helix</keyword>
<feature type="transmembrane region" description="Helical" evidence="1">
    <location>
        <begin position="45"/>
        <end position="66"/>
    </location>
</feature>
<reference evidence="2" key="1">
    <citation type="journal article" date="2021" name="Nat. Commun.">
        <title>Genetic determinants of endophytism in the Arabidopsis root mycobiome.</title>
        <authorList>
            <person name="Mesny F."/>
            <person name="Miyauchi S."/>
            <person name="Thiergart T."/>
            <person name="Pickel B."/>
            <person name="Atanasova L."/>
            <person name="Karlsson M."/>
            <person name="Huettel B."/>
            <person name="Barry K.W."/>
            <person name="Haridas S."/>
            <person name="Chen C."/>
            <person name="Bauer D."/>
            <person name="Andreopoulos W."/>
            <person name="Pangilinan J."/>
            <person name="LaButti K."/>
            <person name="Riley R."/>
            <person name="Lipzen A."/>
            <person name="Clum A."/>
            <person name="Drula E."/>
            <person name="Henrissat B."/>
            <person name="Kohler A."/>
            <person name="Grigoriev I.V."/>
            <person name="Martin F.M."/>
            <person name="Hacquard S."/>
        </authorList>
    </citation>
    <scope>NUCLEOTIDE SEQUENCE</scope>
    <source>
        <strain evidence="2">MPI-CAGE-CH-0235</strain>
    </source>
</reference>
<dbReference type="AlphaFoldDB" id="A0A8K0WW52"/>
<keyword evidence="1" id="KW-0812">Transmembrane</keyword>
<dbReference type="PANTHER" id="PTHR39608">
    <property type="entry name" value="INTEGRAL MEMBRANE PROTEIN (AFU_ORTHOLOGUE AFUA_5G08640)"/>
    <property type="match status" value="1"/>
</dbReference>
<evidence type="ECO:0000313" key="2">
    <source>
        <dbReference type="EMBL" id="KAH7326147.1"/>
    </source>
</evidence>
<gene>
    <name evidence="2" type="ORF">B0I35DRAFT_405434</name>
</gene>
<evidence type="ECO:0008006" key="4">
    <source>
        <dbReference type="Google" id="ProtNLM"/>
    </source>
</evidence>
<proteinExistence type="predicted"/>
<dbReference type="EMBL" id="JAGPNK010000002">
    <property type="protein sequence ID" value="KAH7326147.1"/>
    <property type="molecule type" value="Genomic_DNA"/>
</dbReference>
<comment type="caution">
    <text evidence="2">The sequence shown here is derived from an EMBL/GenBank/DDBJ whole genome shotgun (WGS) entry which is preliminary data.</text>
</comment>